<dbReference type="Pfam" id="PF00126">
    <property type="entry name" value="HTH_1"/>
    <property type="match status" value="1"/>
</dbReference>
<dbReference type="EMBL" id="CP021111">
    <property type="protein sequence ID" value="ARP95362.1"/>
    <property type="molecule type" value="Genomic_DNA"/>
</dbReference>
<protein>
    <submittedName>
        <fullName evidence="6">LysR family transcriptional regulator</fullName>
    </submittedName>
</protein>
<dbReference type="STRING" id="463040.CAL15_13785"/>
<keyword evidence="4" id="KW-0804">Transcription</keyword>
<dbReference type="SUPFAM" id="SSF46785">
    <property type="entry name" value="Winged helix' DNA-binding domain"/>
    <property type="match status" value="1"/>
</dbReference>
<dbReference type="RefSeq" id="WP_086079128.1">
    <property type="nucleotide sequence ID" value="NZ_CP021111.1"/>
</dbReference>
<keyword evidence="3" id="KW-0238">DNA-binding</keyword>
<dbReference type="InterPro" id="IPR050950">
    <property type="entry name" value="HTH-type_LysR_regulators"/>
</dbReference>
<dbReference type="InterPro" id="IPR000847">
    <property type="entry name" value="LysR_HTH_N"/>
</dbReference>
<sequence length="323" mass="35064">MADFQSDETARRLASRLKMRHLALLLQIRQHGSLTRAAERMAISQPALTNTLAELEAMFGAPLFDRSVRGMAPTALGEVVLARAQAMLQDLQRLVDDMEAVASGHAAHLHVGVTPFIPGRILATAVHQAQPDGRRLTLTLHEGAVADLLPQLRGHALDLVVGPATSGLDLAQLSFEMLYRQPPRLIASRRLAARLGRQRMDWRMLAELDWILGAPQTGMRAQLTDIFLGAGIAAPLPLAESGSPRLIGEMIVASERAISILPADIAEELVRVAGVAVVPYTFAWNPPPIALFTRADETPRAAERLFAAALRDSCRQLYPAMIA</sequence>
<evidence type="ECO:0000259" key="5">
    <source>
        <dbReference type="PROSITE" id="PS50931"/>
    </source>
</evidence>
<dbReference type="Proteomes" id="UP000194161">
    <property type="component" value="Chromosome"/>
</dbReference>
<keyword evidence="2" id="KW-0805">Transcription regulation</keyword>
<dbReference type="InterPro" id="IPR036388">
    <property type="entry name" value="WH-like_DNA-bd_sf"/>
</dbReference>
<dbReference type="Pfam" id="PF03466">
    <property type="entry name" value="LysR_substrate"/>
    <property type="match status" value="1"/>
</dbReference>
<organism evidence="6 7">
    <name type="scientific">Bordetella genomosp. 13</name>
    <dbReference type="NCBI Taxonomy" id="463040"/>
    <lineage>
        <taxon>Bacteria</taxon>
        <taxon>Pseudomonadati</taxon>
        <taxon>Pseudomonadota</taxon>
        <taxon>Betaproteobacteria</taxon>
        <taxon>Burkholderiales</taxon>
        <taxon>Alcaligenaceae</taxon>
        <taxon>Bordetella</taxon>
    </lineage>
</organism>
<evidence type="ECO:0000256" key="4">
    <source>
        <dbReference type="ARBA" id="ARBA00023163"/>
    </source>
</evidence>
<dbReference type="Gene3D" id="3.40.190.290">
    <property type="match status" value="1"/>
</dbReference>
<evidence type="ECO:0000256" key="1">
    <source>
        <dbReference type="ARBA" id="ARBA00009437"/>
    </source>
</evidence>
<evidence type="ECO:0000256" key="3">
    <source>
        <dbReference type="ARBA" id="ARBA00023125"/>
    </source>
</evidence>
<dbReference type="InterPro" id="IPR005119">
    <property type="entry name" value="LysR_subst-bd"/>
</dbReference>
<dbReference type="GO" id="GO:0005829">
    <property type="term" value="C:cytosol"/>
    <property type="evidence" value="ECO:0007669"/>
    <property type="project" value="TreeGrafter"/>
</dbReference>
<dbReference type="GO" id="GO:0003677">
    <property type="term" value="F:DNA binding"/>
    <property type="evidence" value="ECO:0007669"/>
    <property type="project" value="UniProtKB-KW"/>
</dbReference>
<evidence type="ECO:0000313" key="6">
    <source>
        <dbReference type="EMBL" id="ARP95362.1"/>
    </source>
</evidence>
<accession>A0A1W6ZDL7</accession>
<evidence type="ECO:0000313" key="7">
    <source>
        <dbReference type="Proteomes" id="UP000194161"/>
    </source>
</evidence>
<reference evidence="6 7" key="1">
    <citation type="submission" date="2017-05" db="EMBL/GenBank/DDBJ databases">
        <title>Complete and WGS of Bordetella genogroups.</title>
        <authorList>
            <person name="Spilker T."/>
            <person name="LiPuma J."/>
        </authorList>
    </citation>
    <scope>NUCLEOTIDE SEQUENCE [LARGE SCALE GENOMIC DNA]</scope>
    <source>
        <strain evidence="6 7">AU7206</strain>
    </source>
</reference>
<name>A0A1W6ZDL7_9BORD</name>
<comment type="similarity">
    <text evidence="1">Belongs to the LysR transcriptional regulatory family.</text>
</comment>
<gene>
    <name evidence="6" type="ORF">CAL15_13785</name>
</gene>
<dbReference type="PANTHER" id="PTHR30419">
    <property type="entry name" value="HTH-TYPE TRANSCRIPTIONAL REGULATOR YBHD"/>
    <property type="match status" value="1"/>
</dbReference>
<feature type="domain" description="HTH lysR-type" evidence="5">
    <location>
        <begin position="17"/>
        <end position="74"/>
    </location>
</feature>
<dbReference type="AlphaFoldDB" id="A0A1W6ZDL7"/>
<dbReference type="KEGG" id="bgm:CAL15_13785"/>
<dbReference type="GO" id="GO:0003700">
    <property type="term" value="F:DNA-binding transcription factor activity"/>
    <property type="evidence" value="ECO:0007669"/>
    <property type="project" value="InterPro"/>
</dbReference>
<dbReference type="PRINTS" id="PR00039">
    <property type="entry name" value="HTHLYSR"/>
</dbReference>
<evidence type="ECO:0000256" key="2">
    <source>
        <dbReference type="ARBA" id="ARBA00023015"/>
    </source>
</evidence>
<dbReference type="OrthoDB" id="8806341at2"/>
<dbReference type="Gene3D" id="1.10.10.10">
    <property type="entry name" value="Winged helix-like DNA-binding domain superfamily/Winged helix DNA-binding domain"/>
    <property type="match status" value="1"/>
</dbReference>
<dbReference type="SUPFAM" id="SSF53850">
    <property type="entry name" value="Periplasmic binding protein-like II"/>
    <property type="match status" value="1"/>
</dbReference>
<dbReference type="InterPro" id="IPR036390">
    <property type="entry name" value="WH_DNA-bd_sf"/>
</dbReference>
<keyword evidence="7" id="KW-1185">Reference proteome</keyword>
<dbReference type="PROSITE" id="PS50931">
    <property type="entry name" value="HTH_LYSR"/>
    <property type="match status" value="1"/>
</dbReference>
<dbReference type="PANTHER" id="PTHR30419:SF8">
    <property type="entry name" value="NITROGEN ASSIMILATION TRANSCRIPTIONAL ACTIVATOR-RELATED"/>
    <property type="match status" value="1"/>
</dbReference>
<proteinExistence type="inferred from homology"/>